<organism evidence="1 2">
    <name type="scientific">Sulfitobacter mediterraneus</name>
    <dbReference type="NCBI Taxonomy" id="83219"/>
    <lineage>
        <taxon>Bacteria</taxon>
        <taxon>Pseudomonadati</taxon>
        <taxon>Pseudomonadota</taxon>
        <taxon>Alphaproteobacteria</taxon>
        <taxon>Rhodobacterales</taxon>
        <taxon>Roseobacteraceae</taxon>
        <taxon>Sulfitobacter</taxon>
    </lineage>
</organism>
<reference evidence="1 2" key="1">
    <citation type="journal article" date="2014" name="Genome Announc.">
        <title>Draft Genome Sequences of Two Isolates of the Roseobacter Group, Sulfitobacter sp. Strains 3SOLIMAR09 and 1FIGIMAR09, from Harbors of Mallorca Island (Mediterranean Sea).</title>
        <authorList>
            <person name="Mas-Llado M."/>
            <person name="Pina-Villalonga J.M."/>
            <person name="Brunet-Galmes I."/>
            <person name="Nogales B."/>
            <person name="Bosch R."/>
        </authorList>
    </citation>
    <scope>NUCLEOTIDE SEQUENCE [LARGE SCALE GENOMIC DNA]</scope>
    <source>
        <strain evidence="1 2">1FIGIMAR09</strain>
    </source>
</reference>
<dbReference type="AlphaFoldDB" id="A0A061SXV7"/>
<accession>A0A061SXV7</accession>
<protein>
    <submittedName>
        <fullName evidence="1">Uncharacterized protein</fullName>
    </submittedName>
</protein>
<comment type="caution">
    <text evidence="1">The sequence shown here is derived from an EMBL/GenBank/DDBJ whole genome shotgun (WGS) entry which is preliminary data.</text>
</comment>
<keyword evidence="2" id="KW-1185">Reference proteome</keyword>
<sequence>MLHDPFLLAKPMKPINSVALPAALHLYFAAPTGVAIRHTADDLSAYKKNHPVQVSKIGLGPAKNVFQVHGTTKDDAVALNCPCLWAQLLSFFSKLAP</sequence>
<evidence type="ECO:0000313" key="2">
    <source>
        <dbReference type="Proteomes" id="UP000027337"/>
    </source>
</evidence>
<proteinExistence type="predicted"/>
<dbReference type="Proteomes" id="UP000027337">
    <property type="component" value="Unassembled WGS sequence"/>
</dbReference>
<name>A0A061SXV7_9RHOB</name>
<dbReference type="EMBL" id="JEMU01000001">
    <property type="protein sequence ID" value="KAJ05034.1"/>
    <property type="molecule type" value="Genomic_DNA"/>
</dbReference>
<evidence type="ECO:0000313" key="1">
    <source>
        <dbReference type="EMBL" id="KAJ05034.1"/>
    </source>
</evidence>
<gene>
    <name evidence="1" type="ORF">PM02_00155</name>
</gene>